<gene>
    <name evidence="1" type="ORF">RF11_08673</name>
</gene>
<proteinExistence type="predicted"/>
<protein>
    <submittedName>
        <fullName evidence="1">Uncharacterized protein</fullName>
    </submittedName>
</protein>
<keyword evidence="2" id="KW-1185">Reference proteome</keyword>
<evidence type="ECO:0000313" key="2">
    <source>
        <dbReference type="Proteomes" id="UP000031668"/>
    </source>
</evidence>
<comment type="caution">
    <text evidence="1">The sequence shown here is derived from an EMBL/GenBank/DDBJ whole genome shotgun (WGS) entry which is preliminary data.</text>
</comment>
<reference evidence="1 2" key="1">
    <citation type="journal article" date="2014" name="Genome Biol. Evol.">
        <title>The genome of the myxosporean Thelohanellus kitauei shows adaptations to nutrient acquisition within its fish host.</title>
        <authorList>
            <person name="Yang Y."/>
            <person name="Xiong J."/>
            <person name="Zhou Z."/>
            <person name="Huo F."/>
            <person name="Miao W."/>
            <person name="Ran C."/>
            <person name="Liu Y."/>
            <person name="Zhang J."/>
            <person name="Feng J."/>
            <person name="Wang M."/>
            <person name="Wang M."/>
            <person name="Wang L."/>
            <person name="Yao B."/>
        </authorList>
    </citation>
    <scope>NUCLEOTIDE SEQUENCE [LARGE SCALE GENOMIC DNA]</scope>
    <source>
        <strain evidence="1">Wuqing</strain>
    </source>
</reference>
<dbReference type="EMBL" id="JWZT01001317">
    <property type="protein sequence ID" value="KII72249.1"/>
    <property type="molecule type" value="Genomic_DNA"/>
</dbReference>
<name>A0A0C2J347_THEKT</name>
<dbReference type="AlphaFoldDB" id="A0A0C2J347"/>
<sequence>MDADQFQRDGAQFFKHIPENLRTLNRNFAARILNSLSSDSHLCKFISESFECKSLLLDLLYHNAANLKWPLNANHEARVLSGMLTVIAGKTVENLVNSIDRSFSLRNTDISFATVSCVHMCVKIRKELNAIIKLSTAQMTVHSENLLSDTVHNINVYFQELEQLLSGNEAKSILFFSGVIHSTLEV</sequence>
<organism evidence="1 2">
    <name type="scientific">Thelohanellus kitauei</name>
    <name type="common">Myxosporean</name>
    <dbReference type="NCBI Taxonomy" id="669202"/>
    <lineage>
        <taxon>Eukaryota</taxon>
        <taxon>Metazoa</taxon>
        <taxon>Cnidaria</taxon>
        <taxon>Myxozoa</taxon>
        <taxon>Myxosporea</taxon>
        <taxon>Bivalvulida</taxon>
        <taxon>Platysporina</taxon>
        <taxon>Myxobolidae</taxon>
        <taxon>Thelohanellus</taxon>
    </lineage>
</organism>
<accession>A0A0C2J347</accession>
<dbReference type="Proteomes" id="UP000031668">
    <property type="component" value="Unassembled WGS sequence"/>
</dbReference>
<evidence type="ECO:0000313" key="1">
    <source>
        <dbReference type="EMBL" id="KII72249.1"/>
    </source>
</evidence>